<proteinExistence type="predicted"/>
<sequence length="141" mass="15691">MSSQADKVAWKIGGTEPFGDLCQEDRKNLHQGLQILQKDGEAGWLRWNFFAGGLGWVRAGPGEVRGRTANESCLDDFHGTKVILGSLFPAGFRKRPSSEANCPLKETAVQAWDHKQSQKPPCNKFLSVDHLLVVVREIFEV</sequence>
<reference evidence="1" key="3">
    <citation type="submission" date="2023-05" db="EMBL/GenBank/DDBJ databases">
        <authorList>
            <person name="Smith C.H."/>
        </authorList>
    </citation>
    <scope>NUCLEOTIDE SEQUENCE</scope>
    <source>
        <strain evidence="1">CHS0354</strain>
        <tissue evidence="1">Mantle</tissue>
    </source>
</reference>
<dbReference type="Proteomes" id="UP001195483">
    <property type="component" value="Unassembled WGS sequence"/>
</dbReference>
<evidence type="ECO:0000313" key="2">
    <source>
        <dbReference type="Proteomes" id="UP001195483"/>
    </source>
</evidence>
<protein>
    <submittedName>
        <fullName evidence="1">Uncharacterized protein</fullName>
    </submittedName>
</protein>
<keyword evidence="2" id="KW-1185">Reference proteome</keyword>
<gene>
    <name evidence="1" type="ORF">CHS0354_042140</name>
</gene>
<reference evidence="1" key="2">
    <citation type="journal article" date="2021" name="Genome Biol. Evol.">
        <title>Developing a high-quality reference genome for a parasitic bivalve with doubly uniparental inheritance (Bivalvia: Unionida).</title>
        <authorList>
            <person name="Smith C.H."/>
        </authorList>
    </citation>
    <scope>NUCLEOTIDE SEQUENCE</scope>
    <source>
        <strain evidence="1">CHS0354</strain>
        <tissue evidence="1">Mantle</tissue>
    </source>
</reference>
<reference evidence="1" key="1">
    <citation type="journal article" date="2021" name="Genome Biol. Evol.">
        <title>A High-Quality Reference Genome for a Parasitic Bivalve with Doubly Uniparental Inheritance (Bivalvia: Unionida).</title>
        <authorList>
            <person name="Smith C.H."/>
        </authorList>
    </citation>
    <scope>NUCLEOTIDE SEQUENCE</scope>
    <source>
        <strain evidence="1">CHS0354</strain>
    </source>
</reference>
<comment type="caution">
    <text evidence="1">The sequence shown here is derived from an EMBL/GenBank/DDBJ whole genome shotgun (WGS) entry which is preliminary data.</text>
</comment>
<organism evidence="1 2">
    <name type="scientific">Potamilus streckersoni</name>
    <dbReference type="NCBI Taxonomy" id="2493646"/>
    <lineage>
        <taxon>Eukaryota</taxon>
        <taxon>Metazoa</taxon>
        <taxon>Spiralia</taxon>
        <taxon>Lophotrochozoa</taxon>
        <taxon>Mollusca</taxon>
        <taxon>Bivalvia</taxon>
        <taxon>Autobranchia</taxon>
        <taxon>Heteroconchia</taxon>
        <taxon>Palaeoheterodonta</taxon>
        <taxon>Unionida</taxon>
        <taxon>Unionoidea</taxon>
        <taxon>Unionidae</taxon>
        <taxon>Ambleminae</taxon>
        <taxon>Lampsilini</taxon>
        <taxon>Potamilus</taxon>
    </lineage>
</organism>
<evidence type="ECO:0000313" key="1">
    <source>
        <dbReference type="EMBL" id="KAK3612629.1"/>
    </source>
</evidence>
<name>A0AAE0WGH1_9BIVA</name>
<dbReference type="AlphaFoldDB" id="A0AAE0WGH1"/>
<dbReference type="EMBL" id="JAEAOA010002353">
    <property type="protein sequence ID" value="KAK3612629.1"/>
    <property type="molecule type" value="Genomic_DNA"/>
</dbReference>
<accession>A0AAE0WGH1</accession>